<dbReference type="AlphaFoldDB" id="A0A0D0C2N5"/>
<evidence type="ECO:0000313" key="5">
    <source>
        <dbReference type="Proteomes" id="UP000053593"/>
    </source>
</evidence>
<dbReference type="InterPro" id="IPR011047">
    <property type="entry name" value="Quinoprotein_ADH-like_sf"/>
</dbReference>
<evidence type="ECO:0000256" key="2">
    <source>
        <dbReference type="ARBA" id="ARBA00022737"/>
    </source>
</evidence>
<sequence>VTSVAYSPDGQYVVSGSWDKTVRVWNAQTGLQAGVAPIAYSPNDQYVVPDANTANQVLQPTLHLHAASPSMHGHHPSSTSIYTPPSQKFLCPENPLQLPFGIPSGYIDDRGWLCSDNGELIIWLPPWMRHGFTDKCQVLTIPPDVFNCAVSVDWSNFAHGTQWTECWDSASTAV</sequence>
<gene>
    <name evidence="4" type="ORF">GYMLUDRAFT_247789</name>
</gene>
<dbReference type="EMBL" id="KN834797">
    <property type="protein sequence ID" value="KIK56534.1"/>
    <property type="molecule type" value="Genomic_DNA"/>
</dbReference>
<protein>
    <submittedName>
        <fullName evidence="4">Unplaced genomic scaffold GYMLUscaffold_49, whole genome shotgun sequence</fullName>
    </submittedName>
</protein>
<keyword evidence="2" id="KW-0677">Repeat</keyword>
<dbReference type="InterPro" id="IPR001680">
    <property type="entry name" value="WD40_rpt"/>
</dbReference>
<dbReference type="SUPFAM" id="SSF50998">
    <property type="entry name" value="Quinoprotein alcohol dehydrogenase-like"/>
    <property type="match status" value="1"/>
</dbReference>
<organism evidence="4 5">
    <name type="scientific">Collybiopsis luxurians FD-317 M1</name>
    <dbReference type="NCBI Taxonomy" id="944289"/>
    <lineage>
        <taxon>Eukaryota</taxon>
        <taxon>Fungi</taxon>
        <taxon>Dikarya</taxon>
        <taxon>Basidiomycota</taxon>
        <taxon>Agaricomycotina</taxon>
        <taxon>Agaricomycetes</taxon>
        <taxon>Agaricomycetidae</taxon>
        <taxon>Agaricales</taxon>
        <taxon>Marasmiineae</taxon>
        <taxon>Omphalotaceae</taxon>
        <taxon>Collybiopsis</taxon>
        <taxon>Collybiopsis luxurians</taxon>
    </lineage>
</organism>
<dbReference type="Proteomes" id="UP000053593">
    <property type="component" value="Unassembled WGS sequence"/>
</dbReference>
<dbReference type="HOGENOM" id="CLU_1543705_0_0_1"/>
<dbReference type="Pfam" id="PF00400">
    <property type="entry name" value="WD40"/>
    <property type="match status" value="1"/>
</dbReference>
<dbReference type="Gene3D" id="2.130.10.10">
    <property type="entry name" value="YVTN repeat-like/Quinoprotein amine dehydrogenase"/>
    <property type="match status" value="1"/>
</dbReference>
<dbReference type="PROSITE" id="PS50082">
    <property type="entry name" value="WD_REPEATS_2"/>
    <property type="match status" value="1"/>
</dbReference>
<feature type="non-terminal residue" evidence="4">
    <location>
        <position position="1"/>
    </location>
</feature>
<evidence type="ECO:0000256" key="1">
    <source>
        <dbReference type="ARBA" id="ARBA00022574"/>
    </source>
</evidence>
<evidence type="ECO:0000256" key="3">
    <source>
        <dbReference type="PROSITE-ProRule" id="PRU00221"/>
    </source>
</evidence>
<dbReference type="PROSITE" id="PS50294">
    <property type="entry name" value="WD_REPEATS_REGION"/>
    <property type="match status" value="1"/>
</dbReference>
<keyword evidence="1 3" id="KW-0853">WD repeat</keyword>
<evidence type="ECO:0000313" key="4">
    <source>
        <dbReference type="EMBL" id="KIK56534.1"/>
    </source>
</evidence>
<accession>A0A0D0C2N5</accession>
<keyword evidence="5" id="KW-1185">Reference proteome</keyword>
<dbReference type="OrthoDB" id="6262491at2759"/>
<name>A0A0D0C2N5_9AGAR</name>
<dbReference type="InterPro" id="IPR019775">
    <property type="entry name" value="WD40_repeat_CS"/>
</dbReference>
<dbReference type="InterPro" id="IPR015943">
    <property type="entry name" value="WD40/YVTN_repeat-like_dom_sf"/>
</dbReference>
<dbReference type="PROSITE" id="PS00678">
    <property type="entry name" value="WD_REPEATS_1"/>
    <property type="match status" value="1"/>
</dbReference>
<reference evidence="4 5" key="1">
    <citation type="submission" date="2014-04" db="EMBL/GenBank/DDBJ databases">
        <title>Evolutionary Origins and Diversification of the Mycorrhizal Mutualists.</title>
        <authorList>
            <consortium name="DOE Joint Genome Institute"/>
            <consortium name="Mycorrhizal Genomics Consortium"/>
            <person name="Kohler A."/>
            <person name="Kuo A."/>
            <person name="Nagy L.G."/>
            <person name="Floudas D."/>
            <person name="Copeland A."/>
            <person name="Barry K.W."/>
            <person name="Cichocki N."/>
            <person name="Veneault-Fourrey C."/>
            <person name="LaButti K."/>
            <person name="Lindquist E.A."/>
            <person name="Lipzen A."/>
            <person name="Lundell T."/>
            <person name="Morin E."/>
            <person name="Murat C."/>
            <person name="Riley R."/>
            <person name="Ohm R."/>
            <person name="Sun H."/>
            <person name="Tunlid A."/>
            <person name="Henrissat B."/>
            <person name="Grigoriev I.V."/>
            <person name="Hibbett D.S."/>
            <person name="Martin F."/>
        </authorList>
    </citation>
    <scope>NUCLEOTIDE SEQUENCE [LARGE SCALE GENOMIC DNA]</scope>
    <source>
        <strain evidence="4 5">FD-317 M1</strain>
    </source>
</reference>
<proteinExistence type="predicted"/>
<feature type="repeat" description="WD" evidence="3">
    <location>
        <begin position="1"/>
        <end position="35"/>
    </location>
</feature>